<dbReference type="Proteomes" id="UP000000561">
    <property type="component" value="Chromosome 10"/>
</dbReference>
<dbReference type="OrthoDB" id="10614354at2759"/>
<evidence type="ECO:0000313" key="2">
    <source>
        <dbReference type="EMBL" id="KIS68085.1"/>
    </source>
</evidence>
<sequence length="179" mass="20499">MRKFMACVALLAVSWSAMVRGPAVHSRSSNEVAQVGYATIANSPERIHIGDDGTLHVHLYDTQWYRVDGDIRDPKTQDKVQDLLNLEAKPQWRLQINESDHTAYWYNPSKQVIAYTFKPEHSRIFFAKHINRYFGQEIVPVPQQDPARHADFGNPASSLKEPSKSLKLDKRLTCSDEFC</sequence>
<organism evidence="2 3">
    <name type="scientific">Mycosarcoma maydis</name>
    <name type="common">Corn smut fungus</name>
    <name type="synonym">Ustilago maydis</name>
    <dbReference type="NCBI Taxonomy" id="5270"/>
    <lineage>
        <taxon>Eukaryota</taxon>
        <taxon>Fungi</taxon>
        <taxon>Dikarya</taxon>
        <taxon>Basidiomycota</taxon>
        <taxon>Ustilaginomycotina</taxon>
        <taxon>Ustilaginomycetes</taxon>
        <taxon>Ustilaginales</taxon>
        <taxon>Ustilaginaceae</taxon>
        <taxon>Mycosarcoma</taxon>
    </lineage>
</organism>
<dbReference type="VEuPathDB" id="FungiDB:UMAG_10476"/>
<feature type="chain" id="PRO_5002229452" evidence="1">
    <location>
        <begin position="22"/>
        <end position="179"/>
    </location>
</feature>
<dbReference type="EMBL" id="CM003149">
    <property type="protein sequence ID" value="KIS68085.1"/>
    <property type="molecule type" value="Genomic_DNA"/>
</dbReference>
<evidence type="ECO:0000256" key="1">
    <source>
        <dbReference type="SAM" id="SignalP"/>
    </source>
</evidence>
<feature type="signal peptide" evidence="1">
    <location>
        <begin position="1"/>
        <end position="21"/>
    </location>
</feature>
<gene>
    <name evidence="2" type="ORF">UMAG_10476</name>
</gene>
<dbReference type="RefSeq" id="XP_011390300.1">
    <property type="nucleotide sequence ID" value="XM_011391998.1"/>
</dbReference>
<evidence type="ECO:0000313" key="3">
    <source>
        <dbReference type="Proteomes" id="UP000000561"/>
    </source>
</evidence>
<dbReference type="InParanoid" id="A0A0D1E019"/>
<name>A0A0D1E019_MYCMD</name>
<accession>A0A0D1E019</accession>
<proteinExistence type="predicted"/>
<keyword evidence="1" id="KW-0732">Signal</keyword>
<dbReference type="GeneID" id="23566504"/>
<dbReference type="AlphaFoldDB" id="A0A0D1E019"/>
<keyword evidence="3" id="KW-1185">Reference proteome</keyword>
<dbReference type="KEGG" id="uma:UMAG_10476"/>
<reference evidence="2 3" key="1">
    <citation type="journal article" date="2006" name="Nature">
        <title>Insights from the genome of the biotrophic fungal plant pathogen Ustilago maydis.</title>
        <authorList>
            <person name="Kamper J."/>
            <person name="Kahmann R."/>
            <person name="Bolker M."/>
            <person name="Ma L.J."/>
            <person name="Brefort T."/>
            <person name="Saville B.J."/>
            <person name="Banuett F."/>
            <person name="Kronstad J.W."/>
            <person name="Gold S.E."/>
            <person name="Muller O."/>
            <person name="Perlin M.H."/>
            <person name="Wosten H.A."/>
            <person name="de Vries R."/>
            <person name="Ruiz-Herrera J."/>
            <person name="Reynaga-Pena C.G."/>
            <person name="Snetselaar K."/>
            <person name="McCann M."/>
            <person name="Perez-Martin J."/>
            <person name="Feldbrugge M."/>
            <person name="Basse C.W."/>
            <person name="Steinberg G."/>
            <person name="Ibeas J.I."/>
            <person name="Holloman W."/>
            <person name="Guzman P."/>
            <person name="Farman M."/>
            <person name="Stajich J.E."/>
            <person name="Sentandreu R."/>
            <person name="Gonzalez-Prieto J.M."/>
            <person name="Kennell J.C."/>
            <person name="Molina L."/>
            <person name="Schirawski J."/>
            <person name="Mendoza-Mendoza A."/>
            <person name="Greilinger D."/>
            <person name="Munch K."/>
            <person name="Rossel N."/>
            <person name="Scherer M."/>
            <person name="Vranes M."/>
            <person name="Ladendorf O."/>
            <person name="Vincon V."/>
            <person name="Fuchs U."/>
            <person name="Sandrock B."/>
            <person name="Meng S."/>
            <person name="Ho E.C."/>
            <person name="Cahill M.J."/>
            <person name="Boyce K.J."/>
            <person name="Klose J."/>
            <person name="Klosterman S.J."/>
            <person name="Deelstra H.J."/>
            <person name="Ortiz-Castellanos L."/>
            <person name="Li W."/>
            <person name="Sanchez-Alonso P."/>
            <person name="Schreier P.H."/>
            <person name="Hauser-Hahn I."/>
            <person name="Vaupel M."/>
            <person name="Koopmann E."/>
            <person name="Friedrich G."/>
            <person name="Voss H."/>
            <person name="Schluter T."/>
            <person name="Margolis J."/>
            <person name="Platt D."/>
            <person name="Swimmer C."/>
            <person name="Gnirke A."/>
            <person name="Chen F."/>
            <person name="Vysotskaia V."/>
            <person name="Mannhaupt G."/>
            <person name="Guldener U."/>
            <person name="Munsterkotter M."/>
            <person name="Haase D."/>
            <person name="Oesterheld M."/>
            <person name="Mewes H.W."/>
            <person name="Mauceli E.W."/>
            <person name="DeCaprio D."/>
            <person name="Wade C.M."/>
            <person name="Butler J."/>
            <person name="Young S."/>
            <person name="Jaffe D.B."/>
            <person name="Calvo S."/>
            <person name="Nusbaum C."/>
            <person name="Galagan J."/>
            <person name="Birren B.W."/>
        </authorList>
    </citation>
    <scope>NUCLEOTIDE SEQUENCE [LARGE SCALE GENOMIC DNA]</scope>
    <source>
        <strain evidence="3">DSM 14603 / FGSC 9021 / UM521</strain>
    </source>
</reference>
<protein>
    <submittedName>
        <fullName evidence="2">Uncharacterized protein</fullName>
    </submittedName>
</protein>